<dbReference type="PANTHER" id="PTHR44591">
    <property type="entry name" value="STRESS RESPONSE REGULATOR PROTEIN 1"/>
    <property type="match status" value="1"/>
</dbReference>
<evidence type="ECO:0000313" key="4">
    <source>
        <dbReference type="EMBL" id="PJB98546.1"/>
    </source>
</evidence>
<feature type="domain" description="Response regulatory" evidence="3">
    <location>
        <begin position="3"/>
        <end position="119"/>
    </location>
</feature>
<name>A0A2M8DL71_9BACT</name>
<sequence>MKQILLVEDDPFLIDIYTTKLKESDFSVEVAADGEEGIRKLRGKKFDLLVLDIVLPQIDGWEILKKIKEDLKIKIPIVILSNLGQKEEVEKGMKQGAAKYLIKAHYTPSEVVEEVKKVLKSV</sequence>
<dbReference type="SMART" id="SM00448">
    <property type="entry name" value="REC"/>
    <property type="match status" value="1"/>
</dbReference>
<evidence type="ECO:0000256" key="2">
    <source>
        <dbReference type="PROSITE-ProRule" id="PRU00169"/>
    </source>
</evidence>
<dbReference type="InterPro" id="IPR011006">
    <property type="entry name" value="CheY-like_superfamily"/>
</dbReference>
<evidence type="ECO:0000256" key="1">
    <source>
        <dbReference type="ARBA" id="ARBA00022553"/>
    </source>
</evidence>
<dbReference type="PROSITE" id="PS50110">
    <property type="entry name" value="RESPONSE_REGULATORY"/>
    <property type="match status" value="1"/>
</dbReference>
<dbReference type="SUPFAM" id="SSF52172">
    <property type="entry name" value="CheY-like"/>
    <property type="match status" value="1"/>
</dbReference>
<dbReference type="GO" id="GO:0000160">
    <property type="term" value="P:phosphorelay signal transduction system"/>
    <property type="evidence" value="ECO:0007669"/>
    <property type="project" value="InterPro"/>
</dbReference>
<dbReference type="InterPro" id="IPR050595">
    <property type="entry name" value="Bact_response_regulator"/>
</dbReference>
<proteinExistence type="predicted"/>
<feature type="modified residue" description="4-aspartylphosphate" evidence="2">
    <location>
        <position position="52"/>
    </location>
</feature>
<dbReference type="InterPro" id="IPR001789">
    <property type="entry name" value="Sig_transdc_resp-reg_receiver"/>
</dbReference>
<comment type="caution">
    <text evidence="4">The sequence shown here is derived from an EMBL/GenBank/DDBJ whole genome shotgun (WGS) entry which is preliminary data.</text>
</comment>
<evidence type="ECO:0000259" key="3">
    <source>
        <dbReference type="PROSITE" id="PS50110"/>
    </source>
</evidence>
<dbReference type="Pfam" id="PF00072">
    <property type="entry name" value="Response_reg"/>
    <property type="match status" value="1"/>
</dbReference>
<reference evidence="5" key="1">
    <citation type="submission" date="2017-09" db="EMBL/GenBank/DDBJ databases">
        <title>Depth-based differentiation of microbial function through sediment-hosted aquifers and enrichment of novel symbionts in the deep terrestrial subsurface.</title>
        <authorList>
            <person name="Probst A.J."/>
            <person name="Ladd B."/>
            <person name="Jarett J.K."/>
            <person name="Geller-Mcgrath D.E."/>
            <person name="Sieber C.M.K."/>
            <person name="Emerson J.B."/>
            <person name="Anantharaman K."/>
            <person name="Thomas B.C."/>
            <person name="Malmstrom R."/>
            <person name="Stieglmeier M."/>
            <person name="Klingl A."/>
            <person name="Woyke T."/>
            <person name="Ryan C.M."/>
            <person name="Banfield J.F."/>
        </authorList>
    </citation>
    <scope>NUCLEOTIDE SEQUENCE [LARGE SCALE GENOMIC DNA]</scope>
</reference>
<dbReference type="CDD" id="cd00156">
    <property type="entry name" value="REC"/>
    <property type="match status" value="1"/>
</dbReference>
<evidence type="ECO:0000313" key="5">
    <source>
        <dbReference type="Proteomes" id="UP000230097"/>
    </source>
</evidence>
<gene>
    <name evidence="4" type="ORF">CO078_01685</name>
</gene>
<accession>A0A2M8DL71</accession>
<dbReference type="PANTHER" id="PTHR44591:SF3">
    <property type="entry name" value="RESPONSE REGULATORY DOMAIN-CONTAINING PROTEIN"/>
    <property type="match status" value="1"/>
</dbReference>
<dbReference type="AlphaFoldDB" id="A0A2M8DL71"/>
<dbReference type="Gene3D" id="3.40.50.2300">
    <property type="match status" value="1"/>
</dbReference>
<dbReference type="EMBL" id="PFTC01000039">
    <property type="protein sequence ID" value="PJB98546.1"/>
    <property type="molecule type" value="Genomic_DNA"/>
</dbReference>
<organism evidence="4 5">
    <name type="scientific">Candidatus Nealsonbacteria bacterium CG_4_9_14_0_8_um_filter_36_17</name>
    <dbReference type="NCBI Taxonomy" id="1974693"/>
    <lineage>
        <taxon>Bacteria</taxon>
        <taxon>Candidatus Nealsoniibacteriota</taxon>
    </lineage>
</organism>
<dbReference type="Proteomes" id="UP000230097">
    <property type="component" value="Unassembled WGS sequence"/>
</dbReference>
<keyword evidence="1 2" id="KW-0597">Phosphoprotein</keyword>
<protein>
    <submittedName>
        <fullName evidence="4">Response regulator</fullName>
    </submittedName>
</protein>